<dbReference type="Gene3D" id="3.80.10.10">
    <property type="entry name" value="Ribonuclease Inhibitor"/>
    <property type="match status" value="1"/>
</dbReference>
<dbReference type="InterPro" id="IPR032675">
    <property type="entry name" value="LRR_dom_sf"/>
</dbReference>
<evidence type="ECO:0000313" key="2">
    <source>
        <dbReference type="Proteomes" id="UP000565441"/>
    </source>
</evidence>
<name>A0A8H5M259_9AGAR</name>
<dbReference type="AlphaFoldDB" id="A0A8H5M259"/>
<protein>
    <submittedName>
        <fullName evidence="1">Uncharacterized protein</fullName>
    </submittedName>
</protein>
<accession>A0A8H5M259</accession>
<keyword evidence="2" id="KW-1185">Reference proteome</keyword>
<dbReference type="OrthoDB" id="3032084at2759"/>
<reference evidence="1 2" key="1">
    <citation type="journal article" date="2020" name="ISME J.">
        <title>Uncovering the hidden diversity of litter-decomposition mechanisms in mushroom-forming fungi.</title>
        <authorList>
            <person name="Floudas D."/>
            <person name="Bentzer J."/>
            <person name="Ahren D."/>
            <person name="Johansson T."/>
            <person name="Persson P."/>
            <person name="Tunlid A."/>
        </authorList>
    </citation>
    <scope>NUCLEOTIDE SEQUENCE [LARGE SCALE GENOMIC DNA]</scope>
    <source>
        <strain evidence="1 2">CBS 661.87</strain>
    </source>
</reference>
<organism evidence="1 2">
    <name type="scientific">Tricholomella constricta</name>
    <dbReference type="NCBI Taxonomy" id="117010"/>
    <lineage>
        <taxon>Eukaryota</taxon>
        <taxon>Fungi</taxon>
        <taxon>Dikarya</taxon>
        <taxon>Basidiomycota</taxon>
        <taxon>Agaricomycotina</taxon>
        <taxon>Agaricomycetes</taxon>
        <taxon>Agaricomycetidae</taxon>
        <taxon>Agaricales</taxon>
        <taxon>Tricholomatineae</taxon>
        <taxon>Lyophyllaceae</taxon>
        <taxon>Tricholomella</taxon>
    </lineage>
</organism>
<dbReference type="Proteomes" id="UP000565441">
    <property type="component" value="Unassembled WGS sequence"/>
</dbReference>
<proteinExistence type="predicted"/>
<dbReference type="EMBL" id="JAACJP010000019">
    <property type="protein sequence ID" value="KAF5378515.1"/>
    <property type="molecule type" value="Genomic_DNA"/>
</dbReference>
<evidence type="ECO:0000313" key="1">
    <source>
        <dbReference type="EMBL" id="KAF5378515.1"/>
    </source>
</evidence>
<comment type="caution">
    <text evidence="1">The sequence shown here is derived from an EMBL/GenBank/DDBJ whole genome shotgun (WGS) entry which is preliminary data.</text>
</comment>
<sequence length="420" mass="46528">MYRVRELRLGSYSRRAWQNIDHILPRLTQPAPLLETFSVVSSASHQRSQLPGNLFTGHAPRLRTLELIGCIVPQTFPLLTGITSLKIRDTNQVPHGLSLDELIIILKSFPNIQALELHKAHRSESVGPTGSVPPGRTVHLPYLRRLDISYDPLTCAALLSCLKYPITTTQNIKTMYKGRLEGFRRLDAIFAARACPIAYVQVCKVPTAGFAFRGWGGAGARLQLPADAPHINIQLSCHGPSSLAPLRAVWQALPMAGLESLFLSGNFSGDACLGDFGNLSSLKTVRVEGALFKILRVLKQGLPECGLENNNAFPFSQELAEPGRLSFKALRTLVLGGQYLDLSGRIREATELTRCFRERRKRGVPLRKLYISKSLLRKGIDGEITRIFHTAVKEVHWGLHDRGISFDTEDYSSGESSDID</sequence>
<gene>
    <name evidence="1" type="ORF">D9615_007152</name>
</gene>
<dbReference type="SUPFAM" id="SSF52047">
    <property type="entry name" value="RNI-like"/>
    <property type="match status" value="1"/>
</dbReference>